<accession>A0A564YRT1</accession>
<organism evidence="2 3">
    <name type="scientific">Hymenolepis diminuta</name>
    <name type="common">Rat tapeworm</name>
    <dbReference type="NCBI Taxonomy" id="6216"/>
    <lineage>
        <taxon>Eukaryota</taxon>
        <taxon>Metazoa</taxon>
        <taxon>Spiralia</taxon>
        <taxon>Lophotrochozoa</taxon>
        <taxon>Platyhelminthes</taxon>
        <taxon>Cestoda</taxon>
        <taxon>Eucestoda</taxon>
        <taxon>Cyclophyllidea</taxon>
        <taxon>Hymenolepididae</taxon>
        <taxon>Hymenolepis</taxon>
    </lineage>
</organism>
<evidence type="ECO:0000256" key="1">
    <source>
        <dbReference type="SAM" id="SignalP"/>
    </source>
</evidence>
<evidence type="ECO:0000313" key="3">
    <source>
        <dbReference type="Proteomes" id="UP000321570"/>
    </source>
</evidence>
<keyword evidence="3" id="KW-1185">Reference proteome</keyword>
<feature type="signal peptide" evidence="1">
    <location>
        <begin position="1"/>
        <end position="21"/>
    </location>
</feature>
<name>A0A564YRT1_HYMDI</name>
<evidence type="ECO:0008006" key="4">
    <source>
        <dbReference type="Google" id="ProtNLM"/>
    </source>
</evidence>
<dbReference type="Proteomes" id="UP000321570">
    <property type="component" value="Unassembled WGS sequence"/>
</dbReference>
<protein>
    <recommendedName>
        <fullName evidence="4">BPI1 domain-containing protein</fullName>
    </recommendedName>
</protein>
<feature type="non-terminal residue" evidence="2">
    <location>
        <position position="1"/>
    </location>
</feature>
<keyword evidence="1" id="KW-0732">Signal</keyword>
<feature type="chain" id="PRO_5022025227" description="BPI1 domain-containing protein" evidence="1">
    <location>
        <begin position="22"/>
        <end position="253"/>
    </location>
</feature>
<reference evidence="2 3" key="1">
    <citation type="submission" date="2019-07" db="EMBL/GenBank/DDBJ databases">
        <authorList>
            <person name="Jastrzebski P J."/>
            <person name="Paukszto L."/>
            <person name="Jastrzebski P J."/>
        </authorList>
    </citation>
    <scope>NUCLEOTIDE SEQUENCE [LARGE SCALE GENOMIC DNA]</scope>
    <source>
        <strain evidence="2 3">WMS-il1</strain>
    </source>
</reference>
<proteinExistence type="predicted"/>
<sequence>FYISVSAFFVILFLLVIKLEASDNVTSGNLDILRLLQTYGMNMLHVGKDYYELKKPISTKNIDLQNVRIFNLKSIYIGCVPEVKILPTTINFNGTWKIRSRCFSITWCVGFEKLLIEGQSKFKTFFKTKFHDVNMTIEPLVLETQIKICFPFLESTSNSSLISTCDATFIVEIENVSLKKFGGVRIKGKGTFNKVVGLFVNNGLFDRLIREQIVLKMRKMLPKKFAELREKICYKIDRFVAKTIERYAIKPTK</sequence>
<gene>
    <name evidence="2" type="ORF">WMSIL1_LOCUS8844</name>
</gene>
<dbReference type="AlphaFoldDB" id="A0A564YRT1"/>
<dbReference type="EMBL" id="CABIJS010000333">
    <property type="protein sequence ID" value="VUZ49925.1"/>
    <property type="molecule type" value="Genomic_DNA"/>
</dbReference>
<evidence type="ECO:0000313" key="2">
    <source>
        <dbReference type="EMBL" id="VUZ49925.1"/>
    </source>
</evidence>